<proteinExistence type="predicted"/>
<protein>
    <submittedName>
        <fullName evidence="2">Uncharacterized protein</fullName>
    </submittedName>
</protein>
<dbReference type="AlphaFoldDB" id="A0A840NMD1"/>
<evidence type="ECO:0000256" key="1">
    <source>
        <dbReference type="SAM" id="Phobius"/>
    </source>
</evidence>
<organism evidence="2 3">
    <name type="scientific">Bartonella callosciuri</name>
    <dbReference type="NCBI Taxonomy" id="686223"/>
    <lineage>
        <taxon>Bacteria</taxon>
        <taxon>Pseudomonadati</taxon>
        <taxon>Pseudomonadota</taxon>
        <taxon>Alphaproteobacteria</taxon>
        <taxon>Hyphomicrobiales</taxon>
        <taxon>Bartonellaceae</taxon>
        <taxon>Bartonella</taxon>
    </lineage>
</organism>
<name>A0A840NMD1_9HYPH</name>
<accession>A0A840NMD1</accession>
<sequence length="65" mass="7947">MSLSYIFKNLYYKLENNQFLYCLIIVIITLDVLQFFIEKVKIAIILLSIQEFEELDWLERYFSSQ</sequence>
<gene>
    <name evidence="2" type="ORF">HNQ69_000134</name>
</gene>
<keyword evidence="1" id="KW-1133">Transmembrane helix</keyword>
<dbReference type="EMBL" id="JACHIM010000001">
    <property type="protein sequence ID" value="MBB5073030.1"/>
    <property type="molecule type" value="Genomic_DNA"/>
</dbReference>
<keyword evidence="3" id="KW-1185">Reference proteome</keyword>
<reference evidence="2 3" key="1">
    <citation type="submission" date="2020-08" db="EMBL/GenBank/DDBJ databases">
        <title>Genomic Encyclopedia of Type Strains, Phase IV (KMG-IV): sequencing the most valuable type-strain genomes for metagenomic binning, comparative biology and taxonomic classification.</title>
        <authorList>
            <person name="Goeker M."/>
        </authorList>
    </citation>
    <scope>NUCLEOTIDE SEQUENCE [LARGE SCALE GENOMIC DNA]</scope>
    <source>
        <strain evidence="2 3">DSM 28538</strain>
    </source>
</reference>
<comment type="caution">
    <text evidence="2">The sequence shown here is derived from an EMBL/GenBank/DDBJ whole genome shotgun (WGS) entry which is preliminary data.</text>
</comment>
<keyword evidence="1" id="KW-0812">Transmembrane</keyword>
<evidence type="ECO:0000313" key="2">
    <source>
        <dbReference type="EMBL" id="MBB5073030.1"/>
    </source>
</evidence>
<feature type="transmembrane region" description="Helical" evidence="1">
    <location>
        <begin position="18"/>
        <end position="37"/>
    </location>
</feature>
<keyword evidence="1" id="KW-0472">Membrane</keyword>
<evidence type="ECO:0000313" key="3">
    <source>
        <dbReference type="Proteomes" id="UP000561417"/>
    </source>
</evidence>
<dbReference type="Proteomes" id="UP000561417">
    <property type="component" value="Unassembled WGS sequence"/>
</dbReference>